<evidence type="ECO:0000313" key="9">
    <source>
        <dbReference type="Proteomes" id="UP000050949"/>
    </source>
</evidence>
<evidence type="ECO:0000256" key="1">
    <source>
        <dbReference type="ARBA" id="ARBA00007905"/>
    </source>
</evidence>
<evidence type="ECO:0000256" key="4">
    <source>
        <dbReference type="PIRSR" id="PIRSR000097-1"/>
    </source>
</evidence>
<name>A0A0R1XBB9_9LACO</name>
<dbReference type="InterPro" id="IPR036812">
    <property type="entry name" value="NAD(P)_OxRdtase_dom_sf"/>
</dbReference>
<dbReference type="PATRIC" id="fig|1122147.4.peg.2684"/>
<dbReference type="RefSeq" id="WP_027827653.1">
    <property type="nucleotide sequence ID" value="NZ_AUEH01000005.1"/>
</dbReference>
<feature type="active site" description="Proton donor" evidence="4">
    <location>
        <position position="51"/>
    </location>
</feature>
<dbReference type="GO" id="GO:0016616">
    <property type="term" value="F:oxidoreductase activity, acting on the CH-OH group of donors, NAD or NADP as acceptor"/>
    <property type="evidence" value="ECO:0007669"/>
    <property type="project" value="UniProtKB-ARBA"/>
</dbReference>
<evidence type="ECO:0000313" key="8">
    <source>
        <dbReference type="EMBL" id="KRM27394.1"/>
    </source>
</evidence>
<reference evidence="8 9" key="1">
    <citation type="journal article" date="2015" name="Genome Announc.">
        <title>Expanding the biotechnology potential of lactobacilli through comparative genomics of 213 strains and associated genera.</title>
        <authorList>
            <person name="Sun Z."/>
            <person name="Harris H.M."/>
            <person name="McCann A."/>
            <person name="Guo C."/>
            <person name="Argimon S."/>
            <person name="Zhang W."/>
            <person name="Yang X."/>
            <person name="Jeffery I.B."/>
            <person name="Cooney J.C."/>
            <person name="Kagawa T.F."/>
            <person name="Liu W."/>
            <person name="Song Y."/>
            <person name="Salvetti E."/>
            <person name="Wrobel A."/>
            <person name="Rasinkangas P."/>
            <person name="Parkhill J."/>
            <person name="Rea M.C."/>
            <person name="O'Sullivan O."/>
            <person name="Ritari J."/>
            <person name="Douillard F.P."/>
            <person name="Paul Ross R."/>
            <person name="Yang R."/>
            <person name="Briner A.E."/>
            <person name="Felis G.E."/>
            <person name="de Vos W.M."/>
            <person name="Barrangou R."/>
            <person name="Klaenhammer T.R."/>
            <person name="Caufield P.W."/>
            <person name="Cui Y."/>
            <person name="Zhang H."/>
            <person name="O'Toole P.W."/>
        </authorList>
    </citation>
    <scope>NUCLEOTIDE SEQUENCE [LARGE SCALE GENOMIC DNA]</scope>
    <source>
        <strain evidence="8 9">DSM 16991</strain>
    </source>
</reference>
<dbReference type="Gene3D" id="3.20.20.100">
    <property type="entry name" value="NADP-dependent oxidoreductase domain"/>
    <property type="match status" value="1"/>
</dbReference>
<dbReference type="PROSITE" id="PS00798">
    <property type="entry name" value="ALDOKETO_REDUCTASE_1"/>
    <property type="match status" value="1"/>
</dbReference>
<dbReference type="FunFam" id="3.20.20.100:FF:000002">
    <property type="entry name" value="2,5-diketo-D-gluconic acid reductase A"/>
    <property type="match status" value="1"/>
</dbReference>
<protein>
    <submittedName>
        <fullName evidence="8">2,5-diketo-D-gluconate reductase</fullName>
    </submittedName>
</protein>
<dbReference type="Proteomes" id="UP000050949">
    <property type="component" value="Unassembled WGS sequence"/>
</dbReference>
<dbReference type="InterPro" id="IPR023210">
    <property type="entry name" value="NADP_OxRdtase_dom"/>
</dbReference>
<dbReference type="Pfam" id="PF00248">
    <property type="entry name" value="Aldo_ket_red"/>
    <property type="match status" value="1"/>
</dbReference>
<dbReference type="CDD" id="cd19132">
    <property type="entry name" value="AKR_AKR5D1_E1"/>
    <property type="match status" value="1"/>
</dbReference>
<evidence type="ECO:0000259" key="7">
    <source>
        <dbReference type="Pfam" id="PF00248"/>
    </source>
</evidence>
<keyword evidence="2" id="KW-0521">NADP</keyword>
<dbReference type="EMBL" id="AZFW01000050">
    <property type="protein sequence ID" value="KRM27394.1"/>
    <property type="molecule type" value="Genomic_DNA"/>
</dbReference>
<dbReference type="PRINTS" id="PR00069">
    <property type="entry name" value="ALDKETRDTASE"/>
</dbReference>
<comment type="similarity">
    <text evidence="1">Belongs to the aldo/keto reductase family.</text>
</comment>
<evidence type="ECO:0000256" key="5">
    <source>
        <dbReference type="PIRSR" id="PIRSR000097-2"/>
    </source>
</evidence>
<evidence type="ECO:0000256" key="3">
    <source>
        <dbReference type="ARBA" id="ARBA00023002"/>
    </source>
</evidence>
<dbReference type="OrthoDB" id="9804790at2"/>
<gene>
    <name evidence="8" type="ORF">FC91_GL002603</name>
</gene>
<dbReference type="InterPro" id="IPR020471">
    <property type="entry name" value="AKR"/>
</dbReference>
<feature type="domain" description="NADP-dependent oxidoreductase" evidence="7">
    <location>
        <begin position="18"/>
        <end position="265"/>
    </location>
</feature>
<feature type="binding site" evidence="5">
    <location>
        <position position="109"/>
    </location>
    <ligand>
        <name>substrate</name>
    </ligand>
</feature>
<proteinExistence type="inferred from homology"/>
<dbReference type="SUPFAM" id="SSF51430">
    <property type="entry name" value="NAD(P)-linked oxidoreductase"/>
    <property type="match status" value="1"/>
</dbReference>
<sequence>MSEIPTITLRDGLQLPAIGFGTAGMRGAQGVQAIDSAINQGYRLIDTAYNYENEGTVGAAVRRSPVPRSDLFISSKLPGRYHEYGKAVTAIQESLYRAGLDYFDLYLIHWPNPERDQYVDAWRALIDAQKFGLIRSIGVSNFVPEYLDRLEKETGVLPAVNQIELHPHHSQPEQRDYDRAHGIVTEAWSPLGGKGPKTQRIQETSVLQDLAEKYHKSAAQIMLRWEHQLGVLPLPLSHNPGRQAQNLNIFDFSLTPDEVQAVTELDGERQVTGYGDPRTHEEL</sequence>
<dbReference type="AlphaFoldDB" id="A0A0R1XBB9"/>
<dbReference type="PANTHER" id="PTHR43827">
    <property type="entry name" value="2,5-DIKETO-D-GLUCONIC ACID REDUCTASE"/>
    <property type="match status" value="1"/>
</dbReference>
<organism evidence="8 9">
    <name type="scientific">Schleiferilactobacillus harbinensis DSM 16991</name>
    <dbReference type="NCBI Taxonomy" id="1122147"/>
    <lineage>
        <taxon>Bacteria</taxon>
        <taxon>Bacillati</taxon>
        <taxon>Bacillota</taxon>
        <taxon>Bacilli</taxon>
        <taxon>Lactobacillales</taxon>
        <taxon>Lactobacillaceae</taxon>
        <taxon>Schleiferilactobacillus</taxon>
    </lineage>
</organism>
<accession>A0A0R1XBB9</accession>
<comment type="caution">
    <text evidence="8">The sequence shown here is derived from an EMBL/GenBank/DDBJ whole genome shotgun (WGS) entry which is preliminary data.</text>
</comment>
<dbReference type="eggNOG" id="COG0656">
    <property type="taxonomic scope" value="Bacteria"/>
</dbReference>
<evidence type="ECO:0000256" key="6">
    <source>
        <dbReference type="PIRSR" id="PIRSR000097-3"/>
    </source>
</evidence>
<evidence type="ECO:0000256" key="2">
    <source>
        <dbReference type="ARBA" id="ARBA00022857"/>
    </source>
</evidence>
<dbReference type="PROSITE" id="PS00062">
    <property type="entry name" value="ALDOKETO_REDUCTASE_2"/>
    <property type="match status" value="1"/>
</dbReference>
<feature type="site" description="Lowers pKa of active site Tyr" evidence="6">
    <location>
        <position position="76"/>
    </location>
</feature>
<dbReference type="InterPro" id="IPR018170">
    <property type="entry name" value="Aldo/ket_reductase_CS"/>
</dbReference>
<dbReference type="PANTHER" id="PTHR43827:SF3">
    <property type="entry name" value="NADP-DEPENDENT OXIDOREDUCTASE DOMAIN-CONTAINING PROTEIN"/>
    <property type="match status" value="1"/>
</dbReference>
<dbReference type="PIRSF" id="PIRSF000097">
    <property type="entry name" value="AKR"/>
    <property type="match status" value="1"/>
</dbReference>
<keyword evidence="3" id="KW-0560">Oxidoreductase</keyword>